<dbReference type="PANTHER" id="PTHR12907:SF28">
    <property type="entry name" value="PROLYL HYDROXYLASE EGLN3"/>
    <property type="match status" value="1"/>
</dbReference>
<dbReference type="InterPro" id="IPR006620">
    <property type="entry name" value="Pro_4_hyd_alph"/>
</dbReference>
<dbReference type="PROSITE" id="PS51471">
    <property type="entry name" value="FE2OG_OXY"/>
    <property type="match status" value="1"/>
</dbReference>
<dbReference type="AlphaFoldDB" id="A0AA88MQV0"/>
<dbReference type="GO" id="GO:0031418">
    <property type="term" value="F:L-ascorbic acid binding"/>
    <property type="evidence" value="ECO:0007669"/>
    <property type="project" value="UniProtKB-KW"/>
</dbReference>
<feature type="compositionally biased region" description="Basic and acidic residues" evidence="11">
    <location>
        <begin position="22"/>
        <end position="37"/>
    </location>
</feature>
<evidence type="ECO:0000256" key="11">
    <source>
        <dbReference type="SAM" id="MobiDB-lite"/>
    </source>
</evidence>
<reference evidence="13" key="1">
    <citation type="submission" date="2023-08" db="EMBL/GenBank/DDBJ databases">
        <title>Pelteobagrus vachellii genome.</title>
        <authorList>
            <person name="Liu H."/>
        </authorList>
    </citation>
    <scope>NUCLEOTIDE SEQUENCE</scope>
    <source>
        <strain evidence="13">PRFRI_2022a</strain>
        <tissue evidence="13">Muscle</tissue>
    </source>
</reference>
<dbReference type="GO" id="GO:0005634">
    <property type="term" value="C:nucleus"/>
    <property type="evidence" value="ECO:0007669"/>
    <property type="project" value="UniProtKB-SubCell"/>
</dbReference>
<dbReference type="InterPro" id="IPR051559">
    <property type="entry name" value="HIF_prolyl_hydroxylases"/>
</dbReference>
<dbReference type="EMBL" id="JAVHJS010000011">
    <property type="protein sequence ID" value="KAK2843446.1"/>
    <property type="molecule type" value="Genomic_DNA"/>
</dbReference>
<keyword evidence="14" id="KW-1185">Reference proteome</keyword>
<evidence type="ECO:0000256" key="4">
    <source>
        <dbReference type="ARBA" id="ARBA00022896"/>
    </source>
</evidence>
<dbReference type="Proteomes" id="UP001187315">
    <property type="component" value="Unassembled WGS sequence"/>
</dbReference>
<dbReference type="EC" id="1.14.11.29" evidence="9"/>
<feature type="compositionally biased region" description="Basic and acidic residues" evidence="11">
    <location>
        <begin position="1"/>
        <end position="14"/>
    </location>
</feature>
<dbReference type="SMART" id="SM00702">
    <property type="entry name" value="P4Hc"/>
    <property type="match status" value="1"/>
</dbReference>
<evidence type="ECO:0000256" key="2">
    <source>
        <dbReference type="ARBA" id="ARBA00004123"/>
    </source>
</evidence>
<evidence type="ECO:0000256" key="8">
    <source>
        <dbReference type="ARBA" id="ARBA00023242"/>
    </source>
</evidence>
<keyword evidence="3" id="KW-0479">Metal-binding</keyword>
<keyword evidence="5" id="KW-0223">Dioxygenase</keyword>
<gene>
    <name evidence="13" type="ORF">Q7C36_011661</name>
</gene>
<dbReference type="PANTHER" id="PTHR12907">
    <property type="entry name" value="EGL NINE HOMOLOG-RELATED"/>
    <property type="match status" value="1"/>
</dbReference>
<dbReference type="GO" id="GO:0005737">
    <property type="term" value="C:cytoplasm"/>
    <property type="evidence" value="ECO:0007669"/>
    <property type="project" value="TreeGrafter"/>
</dbReference>
<dbReference type="InterPro" id="IPR044862">
    <property type="entry name" value="Pro_4_hyd_alph_FE2OG_OXY"/>
</dbReference>
<accession>A0AA88MQV0</accession>
<comment type="cofactor">
    <cofactor evidence="1">
        <name>L-ascorbate</name>
        <dbReference type="ChEBI" id="CHEBI:38290"/>
    </cofactor>
</comment>
<comment type="catalytic activity">
    <reaction evidence="10">
        <text>L-prolyl-[hypoxia-inducible factor alpha subunit] + 2-oxoglutarate + O2 = trans-4-hydroxy-L-prolyl-[hypoxia-inducible factor alpha subunit] + succinate + CO2</text>
        <dbReference type="Rhea" id="RHEA:48400"/>
        <dbReference type="Rhea" id="RHEA-COMP:12093"/>
        <dbReference type="Rhea" id="RHEA-COMP:12094"/>
        <dbReference type="ChEBI" id="CHEBI:15379"/>
        <dbReference type="ChEBI" id="CHEBI:16526"/>
        <dbReference type="ChEBI" id="CHEBI:16810"/>
        <dbReference type="ChEBI" id="CHEBI:30031"/>
        <dbReference type="ChEBI" id="CHEBI:50342"/>
        <dbReference type="ChEBI" id="CHEBI:61965"/>
        <dbReference type="EC" id="1.14.11.29"/>
    </reaction>
</comment>
<feature type="region of interest" description="Disordered" evidence="11">
    <location>
        <begin position="1"/>
        <end position="75"/>
    </location>
</feature>
<dbReference type="FunFam" id="2.60.120.620:FF:000005">
    <property type="entry name" value="Egl nine homolog 1"/>
    <property type="match status" value="1"/>
</dbReference>
<keyword evidence="6" id="KW-0560">Oxidoreductase</keyword>
<evidence type="ECO:0000256" key="7">
    <source>
        <dbReference type="ARBA" id="ARBA00023004"/>
    </source>
</evidence>
<evidence type="ECO:0000256" key="3">
    <source>
        <dbReference type="ARBA" id="ARBA00022723"/>
    </source>
</evidence>
<proteinExistence type="predicted"/>
<evidence type="ECO:0000256" key="5">
    <source>
        <dbReference type="ARBA" id="ARBA00022964"/>
    </source>
</evidence>
<sequence length="439" mass="49170">MAAHSADHIPEKEPCSTQKGTDGMEKDPGERRAEHRSPSRPGAESAESACAGDSGLPRELRQPHSNHPKSKEHKRLNTHRLVLQYIAPCMNSYGLCIVDNFLGEKLGDRILQEVRRVHEDGNMQDGQLACQTLGQTKAIRGDKIAWVEGTETGCYNIGVLLSRIDKLITFADGKLGNYKIRGRHKTETEGFTFDSSSRNRMPFLQHLTDSQLEQLALERIIPALLDRGFFYLDRFLGEAVGRMVLSQVKQIHRSGALSDGQLAGRGSGVCKSHIRGDKIAWRSGTERGSEAVGFLLKQTDKLISLCTGRLRKNTVRERSKAMVACYPGNGAGYVKHVDNPNADGRCVTCIYYLNKNWNAKEHGGVLRIFPEGKSYVADIEPLFDRLLLFWSDRRNPHEVQPSFATRYAITVWYFDSEERAEAKRRFRDSTASSQSSTTS</sequence>
<evidence type="ECO:0000256" key="10">
    <source>
        <dbReference type="ARBA" id="ARBA00049134"/>
    </source>
</evidence>
<dbReference type="GO" id="GO:0160082">
    <property type="term" value="F:hypoxia-inducible factor-proline dioxygenase activity"/>
    <property type="evidence" value="ECO:0007669"/>
    <property type="project" value="UniProtKB-EC"/>
</dbReference>
<evidence type="ECO:0000256" key="9">
    <source>
        <dbReference type="ARBA" id="ARBA00039004"/>
    </source>
</evidence>
<evidence type="ECO:0000256" key="1">
    <source>
        <dbReference type="ARBA" id="ARBA00001961"/>
    </source>
</evidence>
<name>A0AA88MQV0_TACVA</name>
<feature type="domain" description="Fe2OG dioxygenase" evidence="12">
    <location>
        <begin position="311"/>
        <end position="415"/>
    </location>
</feature>
<evidence type="ECO:0000256" key="6">
    <source>
        <dbReference type="ARBA" id="ARBA00023002"/>
    </source>
</evidence>
<keyword evidence="4" id="KW-0847">Vitamin C</keyword>
<dbReference type="Pfam" id="PF13640">
    <property type="entry name" value="2OG-FeII_Oxy_3"/>
    <property type="match status" value="1"/>
</dbReference>
<protein>
    <recommendedName>
        <fullName evidence="9">hypoxia-inducible factor-proline dioxygenase</fullName>
        <ecNumber evidence="9">1.14.11.29</ecNumber>
    </recommendedName>
</protein>
<evidence type="ECO:0000313" key="13">
    <source>
        <dbReference type="EMBL" id="KAK2843446.1"/>
    </source>
</evidence>
<comment type="caution">
    <text evidence="13">The sequence shown here is derived from an EMBL/GenBank/DDBJ whole genome shotgun (WGS) entry which is preliminary data.</text>
</comment>
<keyword evidence="7" id="KW-0408">Iron</keyword>
<dbReference type="InterPro" id="IPR005123">
    <property type="entry name" value="Oxoglu/Fe-dep_dioxygenase_dom"/>
</dbReference>
<organism evidence="13 14">
    <name type="scientific">Tachysurus vachellii</name>
    <name type="common">Darkbarbel catfish</name>
    <name type="synonym">Pelteobagrus vachellii</name>
    <dbReference type="NCBI Taxonomy" id="175792"/>
    <lineage>
        <taxon>Eukaryota</taxon>
        <taxon>Metazoa</taxon>
        <taxon>Chordata</taxon>
        <taxon>Craniata</taxon>
        <taxon>Vertebrata</taxon>
        <taxon>Euteleostomi</taxon>
        <taxon>Actinopterygii</taxon>
        <taxon>Neopterygii</taxon>
        <taxon>Teleostei</taxon>
        <taxon>Ostariophysi</taxon>
        <taxon>Siluriformes</taxon>
        <taxon>Bagridae</taxon>
        <taxon>Tachysurus</taxon>
    </lineage>
</organism>
<evidence type="ECO:0000313" key="14">
    <source>
        <dbReference type="Proteomes" id="UP001187315"/>
    </source>
</evidence>
<feature type="compositionally biased region" description="Basic residues" evidence="11">
    <location>
        <begin position="64"/>
        <end position="75"/>
    </location>
</feature>
<comment type="subcellular location">
    <subcellularLocation>
        <location evidence="2">Nucleus</location>
    </subcellularLocation>
</comment>
<dbReference type="GO" id="GO:0071456">
    <property type="term" value="P:cellular response to hypoxia"/>
    <property type="evidence" value="ECO:0007669"/>
    <property type="project" value="TreeGrafter"/>
</dbReference>
<evidence type="ECO:0000259" key="12">
    <source>
        <dbReference type="PROSITE" id="PS51471"/>
    </source>
</evidence>
<dbReference type="Gene3D" id="2.60.120.620">
    <property type="entry name" value="q2cbj1_9rhob like domain"/>
    <property type="match status" value="2"/>
</dbReference>
<dbReference type="GO" id="GO:0008198">
    <property type="term" value="F:ferrous iron binding"/>
    <property type="evidence" value="ECO:0007669"/>
    <property type="project" value="TreeGrafter"/>
</dbReference>
<keyword evidence="8" id="KW-0539">Nucleus</keyword>